<evidence type="ECO:0000256" key="1">
    <source>
        <dbReference type="SAM" id="Phobius"/>
    </source>
</evidence>
<dbReference type="EMBL" id="CP000283">
    <property type="protein sequence ID" value="ABE38558.1"/>
    <property type="molecule type" value="Genomic_DNA"/>
</dbReference>
<feature type="transmembrane region" description="Helical" evidence="1">
    <location>
        <begin position="268"/>
        <end position="287"/>
    </location>
</feature>
<name>Q13BI1_RHOPS</name>
<dbReference type="STRING" id="316057.RPD_1320"/>
<dbReference type="KEGG" id="rpd:RPD_1320"/>
<organism evidence="2 3">
    <name type="scientific">Rhodopseudomonas palustris (strain BisB5)</name>
    <dbReference type="NCBI Taxonomy" id="316057"/>
    <lineage>
        <taxon>Bacteria</taxon>
        <taxon>Pseudomonadati</taxon>
        <taxon>Pseudomonadota</taxon>
        <taxon>Alphaproteobacteria</taxon>
        <taxon>Hyphomicrobiales</taxon>
        <taxon>Nitrobacteraceae</taxon>
        <taxon>Rhodopseudomonas</taxon>
    </lineage>
</organism>
<dbReference type="eggNOG" id="ENOG502ZN42">
    <property type="taxonomic scope" value="Bacteria"/>
</dbReference>
<dbReference type="Proteomes" id="UP000001818">
    <property type="component" value="Chromosome"/>
</dbReference>
<keyword evidence="1" id="KW-1133">Transmembrane helix</keyword>
<proteinExistence type="predicted"/>
<evidence type="ECO:0000313" key="2">
    <source>
        <dbReference type="EMBL" id="ABE38558.1"/>
    </source>
</evidence>
<dbReference type="HOGENOM" id="CLU_836451_0_0_5"/>
<sequence>MNYARLLTGSAGLDAPPTHPLTHHEILGLVRPFTHRGFHVDLDASDRINRRLIFKPVTHNEADPAGVNACEVLQLDNPRQGFSVLTRTLTHACGLSATLETQGEDPDALLARIEAVLPHQQFRSVDGTIVALNYRLIPSDSGKNAAPTAVTRELLRGVADIAGFTLVLRPAHVKGYPVEIDITPKVAGAELPEDLLAVLGWAWSPLRKSKAGWSGKLKVRGAEPELSRAIEARLEKTVAHLTHTLTQPPAAYHDALARARWVVALRRSLPLLFFGGLILGAAGLTLVEIPQDSIVNLLLMGAPPLLMIGAFGMRDIPSMEIPPLPRRITHAAWHPQIETAAPQTLDVQLT</sequence>
<keyword evidence="1" id="KW-0812">Transmembrane</keyword>
<gene>
    <name evidence="2" type="ordered locus">RPD_1320</name>
</gene>
<accession>Q13BI1</accession>
<protein>
    <submittedName>
        <fullName evidence="2">Uncharacterized protein</fullName>
    </submittedName>
</protein>
<reference evidence="2 3" key="1">
    <citation type="submission" date="2006-03" db="EMBL/GenBank/DDBJ databases">
        <title>Complete sequence of Rhodopseudomonas palustris BisB5.</title>
        <authorList>
            <consortium name="US DOE Joint Genome Institute"/>
            <person name="Copeland A."/>
            <person name="Lucas S."/>
            <person name="Lapidus A."/>
            <person name="Barry K."/>
            <person name="Detter J.C."/>
            <person name="Glavina del Rio T."/>
            <person name="Hammon N."/>
            <person name="Israni S."/>
            <person name="Dalin E."/>
            <person name="Tice H."/>
            <person name="Pitluck S."/>
            <person name="Chain P."/>
            <person name="Malfatti S."/>
            <person name="Shin M."/>
            <person name="Vergez L."/>
            <person name="Schmutz J."/>
            <person name="Larimer F."/>
            <person name="Land M."/>
            <person name="Hauser L."/>
            <person name="Pelletier D.A."/>
            <person name="Kyrpides N."/>
            <person name="Lykidis A."/>
            <person name="Oda Y."/>
            <person name="Harwood C.S."/>
            <person name="Richardson P."/>
        </authorList>
    </citation>
    <scope>NUCLEOTIDE SEQUENCE [LARGE SCALE GENOMIC DNA]</scope>
    <source>
        <strain evidence="2 3">BisB5</strain>
    </source>
</reference>
<dbReference type="AlphaFoldDB" id="Q13BI1"/>
<evidence type="ECO:0000313" key="3">
    <source>
        <dbReference type="Proteomes" id="UP000001818"/>
    </source>
</evidence>
<keyword evidence="1" id="KW-0472">Membrane</keyword>
<feature type="transmembrane region" description="Helical" evidence="1">
    <location>
        <begin position="293"/>
        <end position="313"/>
    </location>
</feature>
<dbReference type="BioCyc" id="RPAL316057:RPD_RS06685-MONOMER"/>